<gene>
    <name evidence="2" type="ORF">EV421DRAFT_1738163</name>
</gene>
<comment type="caution">
    <text evidence="2">The sequence shown here is derived from an EMBL/GenBank/DDBJ whole genome shotgun (WGS) entry which is preliminary data.</text>
</comment>
<dbReference type="AlphaFoldDB" id="A0AA39JBJ0"/>
<feature type="compositionally biased region" description="Acidic residues" evidence="1">
    <location>
        <begin position="75"/>
        <end position="94"/>
    </location>
</feature>
<accession>A0AA39JBJ0</accession>
<dbReference type="EMBL" id="JAUEPT010000040">
    <property type="protein sequence ID" value="KAK0438972.1"/>
    <property type="molecule type" value="Genomic_DNA"/>
</dbReference>
<dbReference type="PANTHER" id="PTHR35871:SF1">
    <property type="entry name" value="CXC1-LIKE CYSTEINE CLUSTER ASSOCIATED WITH KDZ TRANSPOSASES DOMAIN-CONTAINING PROTEIN"/>
    <property type="match status" value="1"/>
</dbReference>
<name>A0AA39JBJ0_9AGAR</name>
<evidence type="ECO:0000313" key="3">
    <source>
        <dbReference type="Proteomes" id="UP001175226"/>
    </source>
</evidence>
<dbReference type="Proteomes" id="UP001175226">
    <property type="component" value="Unassembled WGS sequence"/>
</dbReference>
<feature type="compositionally biased region" description="Polar residues" evidence="1">
    <location>
        <begin position="7"/>
        <end position="17"/>
    </location>
</feature>
<keyword evidence="3" id="KW-1185">Reference proteome</keyword>
<proteinExistence type="predicted"/>
<feature type="region of interest" description="Disordered" evidence="1">
    <location>
        <begin position="75"/>
        <end position="96"/>
    </location>
</feature>
<protein>
    <submittedName>
        <fullName evidence="2">Uncharacterized protein</fullName>
    </submittedName>
</protein>
<feature type="region of interest" description="Disordered" evidence="1">
    <location>
        <begin position="1"/>
        <end position="46"/>
    </location>
</feature>
<sequence>MGKRKAATNSCMENLQKANGMKRRRTTVEDIPDMDEGETQQLGHSGDGRRCNHILCDCHLELPDLPKVTLIETDMDDDLDDGENDSDDEEEHVDEPEIRELTELEIFSAQLCEAQEIARAAECEKAAKSNRPKRYFGSSERSKQRHSKLGHEMAEKGYLGVQAFLKKKAEKIIEASPSAGSATTSESPTSANTIIDNPPAPSLLPSTTSIDAAAPTLTNNSAMASFLTSDSAHPWPENKQDEAQRIVQQMLKDLRNGKRPTDDDDSSVETAADKALNTYQDHAALRKACAKLTVKSKDPKLDVFFRARLTAMVGAINLYLDSEVSFTWRQVSLLVSKMQGHGPAHARNIRSWIHQFMASGKEEKLPLHRYGTSHSTILADEDISSAIKAHLQEKAKDGYIRAQDIVDYVSTPEMQDKFERAHIKKKSISLRMAQRWLKYFGWHYGKIKKRMYIDETGEPNNTLRGFPTGDGRPFRLILVTHDESTFYANDQRKIKWSHLFEDPKAQPKGNGQSIMVSDFLTLEWGRLKDDEQEARILFKAGAQRDGYFKAEDLIAQVDHAIDIFEGKTNGFAVGLFMFDNAPSHQKRAADALSACKMSKNPNEGWTHHPGGPKMRNGVLANGESQSLYYPDDHPTMPGWFKGMETIIRERGLWPSKGLNAQCNKFQCQDGQQYWGAVKFRYRTCPRTAKINEMEKNVIFNRYANRAVRFIDAYRNKLTGAQAAWINKRYHGHRTLPPEKVAEAMLKGPK</sequence>
<dbReference type="PANTHER" id="PTHR35871">
    <property type="entry name" value="EXPRESSED PROTEIN"/>
    <property type="match status" value="1"/>
</dbReference>
<reference evidence="2" key="1">
    <citation type="submission" date="2023-06" db="EMBL/GenBank/DDBJ databases">
        <authorList>
            <consortium name="Lawrence Berkeley National Laboratory"/>
            <person name="Ahrendt S."/>
            <person name="Sahu N."/>
            <person name="Indic B."/>
            <person name="Wong-Bajracharya J."/>
            <person name="Merenyi Z."/>
            <person name="Ke H.-M."/>
            <person name="Monk M."/>
            <person name="Kocsube S."/>
            <person name="Drula E."/>
            <person name="Lipzen A."/>
            <person name="Balint B."/>
            <person name="Henrissat B."/>
            <person name="Andreopoulos B."/>
            <person name="Martin F.M."/>
            <person name="Harder C.B."/>
            <person name="Rigling D."/>
            <person name="Ford K.L."/>
            <person name="Foster G.D."/>
            <person name="Pangilinan J."/>
            <person name="Papanicolaou A."/>
            <person name="Barry K."/>
            <person name="LaButti K."/>
            <person name="Viragh M."/>
            <person name="Koriabine M."/>
            <person name="Yan M."/>
            <person name="Riley R."/>
            <person name="Champramary S."/>
            <person name="Plett K.L."/>
            <person name="Tsai I.J."/>
            <person name="Slot J."/>
            <person name="Sipos G."/>
            <person name="Plett J."/>
            <person name="Nagy L.G."/>
            <person name="Grigoriev I.V."/>
        </authorList>
    </citation>
    <scope>NUCLEOTIDE SEQUENCE</scope>
    <source>
        <strain evidence="2">FPL87.14</strain>
    </source>
</reference>
<evidence type="ECO:0000256" key="1">
    <source>
        <dbReference type="SAM" id="MobiDB-lite"/>
    </source>
</evidence>
<organism evidence="2 3">
    <name type="scientific">Armillaria borealis</name>
    <dbReference type="NCBI Taxonomy" id="47425"/>
    <lineage>
        <taxon>Eukaryota</taxon>
        <taxon>Fungi</taxon>
        <taxon>Dikarya</taxon>
        <taxon>Basidiomycota</taxon>
        <taxon>Agaricomycotina</taxon>
        <taxon>Agaricomycetes</taxon>
        <taxon>Agaricomycetidae</taxon>
        <taxon>Agaricales</taxon>
        <taxon>Marasmiineae</taxon>
        <taxon>Physalacriaceae</taxon>
        <taxon>Armillaria</taxon>
    </lineage>
</organism>
<evidence type="ECO:0000313" key="2">
    <source>
        <dbReference type="EMBL" id="KAK0438972.1"/>
    </source>
</evidence>